<dbReference type="AlphaFoldDB" id="A0AAD0U0V8"/>
<comment type="cofactor">
    <cofactor evidence="1">
        <name>Mg(2+)</name>
        <dbReference type="ChEBI" id="CHEBI:18420"/>
    </cofactor>
</comment>
<dbReference type="PROSITE" id="PS50887">
    <property type="entry name" value="GGDEF"/>
    <property type="match status" value="1"/>
</dbReference>
<dbReference type="NCBIfam" id="TIGR00254">
    <property type="entry name" value="GGDEF"/>
    <property type="match status" value="1"/>
</dbReference>
<sequence length="324" mass="36738">MKANNCGHEWIISLTQQEEESDLDASLVQIIGDLLEVENFAIYINKHFSAQLPPTLINTHTRLEVLESNEALALLNKVTQNKIRVSRALGVVTTYVPVYYFGKVIGILLIETTKELAQTTTMLAVHILNIYANQLGLLHKSRLDPLTELLNRQTFDKKVIEIVSGKGFLLPRDDTNEKRRWYLAIADIDHFKRVNDSYGHVIGDEVILLVVRLLKNNFRLEDYVFRYGGEEFAVLFQTKTEAQAHIALNRLRSNIAEYPFPQVGQLTISIGFLELASIDTVSSIVNQADMALYHSKNSGRNKVTAYSELEVNEEVTTDNSIELF</sequence>
<dbReference type="InterPro" id="IPR043128">
    <property type="entry name" value="Rev_trsase/Diguanyl_cyclase"/>
</dbReference>
<gene>
    <name evidence="5" type="ORF">D9T18_12550</name>
</gene>
<name>A0AAD0U0V8_9GAMM</name>
<dbReference type="InterPro" id="IPR000160">
    <property type="entry name" value="GGDEF_dom"/>
</dbReference>
<dbReference type="SUPFAM" id="SSF55073">
    <property type="entry name" value="Nucleotide cyclase"/>
    <property type="match status" value="1"/>
</dbReference>
<dbReference type="RefSeq" id="WP_121637887.1">
    <property type="nucleotide sequence ID" value="NZ_CP033065.1"/>
</dbReference>
<evidence type="ECO:0000256" key="3">
    <source>
        <dbReference type="ARBA" id="ARBA00034247"/>
    </source>
</evidence>
<accession>A0AAD0U0V8</accession>
<evidence type="ECO:0000259" key="4">
    <source>
        <dbReference type="PROSITE" id="PS50887"/>
    </source>
</evidence>
<dbReference type="GO" id="GO:0005886">
    <property type="term" value="C:plasma membrane"/>
    <property type="evidence" value="ECO:0007669"/>
    <property type="project" value="TreeGrafter"/>
</dbReference>
<proteinExistence type="predicted"/>
<evidence type="ECO:0000256" key="2">
    <source>
        <dbReference type="ARBA" id="ARBA00012528"/>
    </source>
</evidence>
<dbReference type="PANTHER" id="PTHR45138">
    <property type="entry name" value="REGULATORY COMPONENTS OF SENSORY TRANSDUCTION SYSTEM"/>
    <property type="match status" value="1"/>
</dbReference>
<dbReference type="EMBL" id="CP033065">
    <property type="protein sequence ID" value="AYM87451.1"/>
    <property type="molecule type" value="Genomic_DNA"/>
</dbReference>
<dbReference type="InterPro" id="IPR050469">
    <property type="entry name" value="Diguanylate_Cyclase"/>
</dbReference>
<dbReference type="GO" id="GO:1902201">
    <property type="term" value="P:negative regulation of bacterial-type flagellum-dependent cell motility"/>
    <property type="evidence" value="ECO:0007669"/>
    <property type="project" value="TreeGrafter"/>
</dbReference>
<dbReference type="GO" id="GO:0043709">
    <property type="term" value="P:cell adhesion involved in single-species biofilm formation"/>
    <property type="evidence" value="ECO:0007669"/>
    <property type="project" value="TreeGrafter"/>
</dbReference>
<dbReference type="InterPro" id="IPR029787">
    <property type="entry name" value="Nucleotide_cyclase"/>
</dbReference>
<comment type="catalytic activity">
    <reaction evidence="3">
        <text>2 GTP = 3',3'-c-di-GMP + 2 diphosphate</text>
        <dbReference type="Rhea" id="RHEA:24898"/>
        <dbReference type="ChEBI" id="CHEBI:33019"/>
        <dbReference type="ChEBI" id="CHEBI:37565"/>
        <dbReference type="ChEBI" id="CHEBI:58805"/>
        <dbReference type="EC" id="2.7.7.65"/>
    </reaction>
</comment>
<dbReference type="SMART" id="SM00267">
    <property type="entry name" value="GGDEF"/>
    <property type="match status" value="1"/>
</dbReference>
<dbReference type="GO" id="GO:0052621">
    <property type="term" value="F:diguanylate cyclase activity"/>
    <property type="evidence" value="ECO:0007669"/>
    <property type="project" value="UniProtKB-EC"/>
</dbReference>
<organism evidence="5 6">
    <name type="scientific">Pseudoalteromonas agarivorans</name>
    <dbReference type="NCBI Taxonomy" id="176102"/>
    <lineage>
        <taxon>Bacteria</taxon>
        <taxon>Pseudomonadati</taxon>
        <taxon>Pseudomonadota</taxon>
        <taxon>Gammaproteobacteria</taxon>
        <taxon>Alteromonadales</taxon>
        <taxon>Pseudoalteromonadaceae</taxon>
        <taxon>Pseudoalteromonas</taxon>
    </lineage>
</organism>
<evidence type="ECO:0000256" key="1">
    <source>
        <dbReference type="ARBA" id="ARBA00001946"/>
    </source>
</evidence>
<dbReference type="CDD" id="cd01949">
    <property type="entry name" value="GGDEF"/>
    <property type="match status" value="1"/>
</dbReference>
<dbReference type="Pfam" id="PF00990">
    <property type="entry name" value="GGDEF"/>
    <property type="match status" value="1"/>
</dbReference>
<dbReference type="Gene3D" id="3.30.70.270">
    <property type="match status" value="1"/>
</dbReference>
<feature type="domain" description="GGDEF" evidence="4">
    <location>
        <begin position="179"/>
        <end position="308"/>
    </location>
</feature>
<dbReference type="EC" id="2.7.7.65" evidence="2"/>
<dbReference type="Proteomes" id="UP000279995">
    <property type="component" value="Chromosome I"/>
</dbReference>
<dbReference type="PANTHER" id="PTHR45138:SF9">
    <property type="entry name" value="DIGUANYLATE CYCLASE DGCM-RELATED"/>
    <property type="match status" value="1"/>
</dbReference>
<reference evidence="5 6" key="1">
    <citation type="submission" date="2018-10" db="EMBL/GenBank/DDBJ databases">
        <title>Complete Genome Sequence and Transcriptomic Profiles of a Marine Bacterium, Pseudoalteromonas agarivorans Hao 2018.</title>
        <authorList>
            <person name="Hao L."/>
        </authorList>
    </citation>
    <scope>NUCLEOTIDE SEQUENCE [LARGE SCALE GENOMIC DNA]</scope>
    <source>
        <strain evidence="5 6">Hao 2018</strain>
    </source>
</reference>
<evidence type="ECO:0000313" key="5">
    <source>
        <dbReference type="EMBL" id="AYM87451.1"/>
    </source>
</evidence>
<protein>
    <recommendedName>
        <fullName evidence="2">diguanylate cyclase</fullName>
        <ecNumber evidence="2">2.7.7.65</ecNumber>
    </recommendedName>
</protein>
<evidence type="ECO:0000313" key="6">
    <source>
        <dbReference type="Proteomes" id="UP000279995"/>
    </source>
</evidence>
<dbReference type="FunFam" id="3.30.70.270:FF:000001">
    <property type="entry name" value="Diguanylate cyclase domain protein"/>
    <property type="match status" value="1"/>
</dbReference>